<organism evidence="1 2">
    <name type="scientific">Strigamia maritima</name>
    <name type="common">European centipede</name>
    <name type="synonym">Geophilus maritimus</name>
    <dbReference type="NCBI Taxonomy" id="126957"/>
    <lineage>
        <taxon>Eukaryota</taxon>
        <taxon>Metazoa</taxon>
        <taxon>Ecdysozoa</taxon>
        <taxon>Arthropoda</taxon>
        <taxon>Myriapoda</taxon>
        <taxon>Chilopoda</taxon>
        <taxon>Pleurostigmophora</taxon>
        <taxon>Geophilomorpha</taxon>
        <taxon>Linotaeniidae</taxon>
        <taxon>Strigamia</taxon>
    </lineage>
</organism>
<name>T1IPE5_STRMM</name>
<reference evidence="2" key="1">
    <citation type="submission" date="2011-05" db="EMBL/GenBank/DDBJ databases">
        <authorList>
            <person name="Richards S.R."/>
            <person name="Qu J."/>
            <person name="Jiang H."/>
            <person name="Jhangiani S.N."/>
            <person name="Agravi P."/>
            <person name="Goodspeed R."/>
            <person name="Gross S."/>
            <person name="Mandapat C."/>
            <person name="Jackson L."/>
            <person name="Mathew T."/>
            <person name="Pu L."/>
            <person name="Thornton R."/>
            <person name="Saada N."/>
            <person name="Wilczek-Boney K.B."/>
            <person name="Lee S."/>
            <person name="Kovar C."/>
            <person name="Wu Y."/>
            <person name="Scherer S.E."/>
            <person name="Worley K.C."/>
            <person name="Muzny D.M."/>
            <person name="Gibbs R."/>
        </authorList>
    </citation>
    <scope>NUCLEOTIDE SEQUENCE</scope>
    <source>
        <strain evidence="2">Brora</strain>
    </source>
</reference>
<evidence type="ECO:0000313" key="1">
    <source>
        <dbReference type="EnsemblMetazoa" id="SMAR002896-PA"/>
    </source>
</evidence>
<dbReference type="EnsemblMetazoa" id="SMAR002896-RA">
    <property type="protein sequence ID" value="SMAR002896-PA"/>
    <property type="gene ID" value="SMAR002896"/>
</dbReference>
<accession>T1IPE5</accession>
<reference evidence="1" key="2">
    <citation type="submission" date="2015-02" db="UniProtKB">
        <authorList>
            <consortium name="EnsemblMetazoa"/>
        </authorList>
    </citation>
    <scope>IDENTIFICATION</scope>
</reference>
<protein>
    <submittedName>
        <fullName evidence="1">Uncharacterized protein</fullName>
    </submittedName>
</protein>
<dbReference type="Gene3D" id="3.40.50.1010">
    <property type="entry name" value="5'-nuclease"/>
    <property type="match status" value="1"/>
</dbReference>
<dbReference type="Proteomes" id="UP000014500">
    <property type="component" value="Unassembled WGS sequence"/>
</dbReference>
<dbReference type="EMBL" id="JH431258">
    <property type="status" value="NOT_ANNOTATED_CDS"/>
    <property type="molecule type" value="Genomic_DNA"/>
</dbReference>
<sequence length="79" mass="8676">GNLFQILECCKHLSEQNSSTLNSGLVTLLIGNNEQFANVNVRLLADSIGINSETIEAFVSKWQNTDVKNGASNKRDHSK</sequence>
<evidence type="ECO:0000313" key="2">
    <source>
        <dbReference type="Proteomes" id="UP000014500"/>
    </source>
</evidence>
<proteinExistence type="predicted"/>
<dbReference type="AlphaFoldDB" id="T1IPE5"/>
<keyword evidence="2" id="KW-1185">Reference proteome</keyword>
<dbReference type="HOGENOM" id="CLU_2612934_0_0_1"/>